<accession>L8H822</accession>
<evidence type="ECO:0000313" key="2">
    <source>
        <dbReference type="EMBL" id="ELR20888.1"/>
    </source>
</evidence>
<dbReference type="STRING" id="1257118.L8H822"/>
<proteinExistence type="predicted"/>
<dbReference type="GO" id="GO:0006357">
    <property type="term" value="P:regulation of transcription by RNA polymerase II"/>
    <property type="evidence" value="ECO:0007669"/>
    <property type="project" value="TreeGrafter"/>
</dbReference>
<sequence>MACPVCKFALSRTSFFQHSQHTKLLDMEGAVRKVVLSDLMKTGDLFSTLKDYNRYLEEVETIVYKIPNDVDIKETMKQYGRYKRKSLAMLEVTEDEMRRRRDLYLTDETQKFERTQREGMLESLARGTISSATFLQNAQMLVKPEEPSLVAAESSGSTATVAGHMPPPAAAYTYRPQAAATGMALPRPVATPAGAGRSLAPGQLPAPVGGGTIMRDVVPTYLTPDQEARSAAGGYKFELVRKRALEEALDSLWAAAPTTPSA</sequence>
<evidence type="ECO:0000313" key="3">
    <source>
        <dbReference type="Proteomes" id="UP000011083"/>
    </source>
</evidence>
<keyword evidence="3" id="KW-1185">Reference proteome</keyword>
<dbReference type="GO" id="GO:0016301">
    <property type="term" value="F:kinase activity"/>
    <property type="evidence" value="ECO:0007669"/>
    <property type="project" value="UniProtKB-KW"/>
</dbReference>
<protein>
    <submittedName>
        <fullName evidence="2">CDK-activating kinase assembly factor MAT1 protein</fullName>
    </submittedName>
</protein>
<dbReference type="OrthoDB" id="5963at2759"/>
<dbReference type="EMBL" id="KB007908">
    <property type="protein sequence ID" value="ELR20888.1"/>
    <property type="molecule type" value="Genomic_DNA"/>
</dbReference>
<dbReference type="VEuPathDB" id="AmoebaDB:ACA1_278190"/>
<dbReference type="GO" id="GO:0006281">
    <property type="term" value="P:DNA repair"/>
    <property type="evidence" value="ECO:0007669"/>
    <property type="project" value="TreeGrafter"/>
</dbReference>
<evidence type="ECO:0000259" key="1">
    <source>
        <dbReference type="Pfam" id="PF06391"/>
    </source>
</evidence>
<dbReference type="PANTHER" id="PTHR12683">
    <property type="entry name" value="CDK-ACTIVATING KINASE ASSEMBLY FACTOR MAT1"/>
    <property type="match status" value="1"/>
</dbReference>
<name>L8H822_ACACF</name>
<dbReference type="Pfam" id="PF06391">
    <property type="entry name" value="MAT1"/>
    <property type="match status" value="1"/>
</dbReference>
<dbReference type="PANTHER" id="PTHR12683:SF13">
    <property type="entry name" value="CDK-ACTIVATING KINASE ASSEMBLY FACTOR MAT1"/>
    <property type="match status" value="1"/>
</dbReference>
<feature type="domain" description="MAT1 centre" evidence="1">
    <location>
        <begin position="26"/>
        <end position="125"/>
    </location>
</feature>
<dbReference type="KEGG" id="acan:ACA1_278190"/>
<reference evidence="2 3" key="1">
    <citation type="journal article" date="2013" name="Genome Biol.">
        <title>Genome of Acanthamoeba castellanii highlights extensive lateral gene transfer and early evolution of tyrosine kinase signaling.</title>
        <authorList>
            <person name="Clarke M."/>
            <person name="Lohan A.J."/>
            <person name="Liu B."/>
            <person name="Lagkouvardos I."/>
            <person name="Roy S."/>
            <person name="Zafar N."/>
            <person name="Bertelli C."/>
            <person name="Schilde C."/>
            <person name="Kianianmomeni A."/>
            <person name="Burglin T.R."/>
            <person name="Frech C."/>
            <person name="Turcotte B."/>
            <person name="Kopec K.O."/>
            <person name="Synnott J.M."/>
            <person name="Choo C."/>
            <person name="Paponov I."/>
            <person name="Finkler A."/>
            <person name="Soon Heng Tan C."/>
            <person name="Hutchins A.P."/>
            <person name="Weinmeier T."/>
            <person name="Rattei T."/>
            <person name="Chu J.S."/>
            <person name="Gimenez G."/>
            <person name="Irimia M."/>
            <person name="Rigden D.J."/>
            <person name="Fitzpatrick D.A."/>
            <person name="Lorenzo-Morales J."/>
            <person name="Bateman A."/>
            <person name="Chiu C.H."/>
            <person name="Tang P."/>
            <person name="Hegemann P."/>
            <person name="Fromm H."/>
            <person name="Raoult D."/>
            <person name="Greub G."/>
            <person name="Miranda-Saavedra D."/>
            <person name="Chen N."/>
            <person name="Nash P."/>
            <person name="Ginger M.L."/>
            <person name="Horn M."/>
            <person name="Schaap P."/>
            <person name="Caler L."/>
            <person name="Loftus B."/>
        </authorList>
    </citation>
    <scope>NUCLEOTIDE SEQUENCE [LARGE SCALE GENOMIC DNA]</scope>
    <source>
        <strain evidence="2 3">Neff</strain>
    </source>
</reference>
<keyword evidence="2" id="KW-0808">Transferase</keyword>
<dbReference type="GeneID" id="14921760"/>
<dbReference type="InterPro" id="IPR015877">
    <property type="entry name" value="MAT1_centre"/>
</dbReference>
<keyword evidence="2" id="KW-0418">Kinase</keyword>
<dbReference type="GO" id="GO:0005675">
    <property type="term" value="C:transcription factor TFIIH holo complex"/>
    <property type="evidence" value="ECO:0007669"/>
    <property type="project" value="TreeGrafter"/>
</dbReference>
<dbReference type="Proteomes" id="UP000011083">
    <property type="component" value="Unassembled WGS sequence"/>
</dbReference>
<organism evidence="2 3">
    <name type="scientific">Acanthamoeba castellanii (strain ATCC 30010 / Neff)</name>
    <dbReference type="NCBI Taxonomy" id="1257118"/>
    <lineage>
        <taxon>Eukaryota</taxon>
        <taxon>Amoebozoa</taxon>
        <taxon>Discosea</taxon>
        <taxon>Longamoebia</taxon>
        <taxon>Centramoebida</taxon>
        <taxon>Acanthamoebidae</taxon>
        <taxon>Acanthamoeba</taxon>
    </lineage>
</organism>
<gene>
    <name evidence="2" type="ORF">ACA1_278190</name>
</gene>
<dbReference type="RefSeq" id="XP_004344631.1">
    <property type="nucleotide sequence ID" value="XM_004344581.1"/>
</dbReference>
<dbReference type="AlphaFoldDB" id="L8H822"/>